<dbReference type="InterPro" id="IPR040150">
    <property type="entry name" value="Iwr1"/>
</dbReference>
<evidence type="ECO:0000313" key="5">
    <source>
        <dbReference type="Proteomes" id="UP000800093"/>
    </source>
</evidence>
<accession>A0A9P4NBJ6</accession>
<feature type="region of interest" description="Disordered" evidence="2">
    <location>
        <begin position="309"/>
        <end position="337"/>
    </location>
</feature>
<dbReference type="PANTHER" id="PTHR28063:SF1">
    <property type="entry name" value="RNA POLYMERASE II NUCLEAR LOCALIZATION PROTEIN IWR1"/>
    <property type="match status" value="1"/>
</dbReference>
<feature type="region of interest" description="Disordered" evidence="2">
    <location>
        <begin position="195"/>
        <end position="215"/>
    </location>
</feature>
<feature type="region of interest" description="Disordered" evidence="2">
    <location>
        <begin position="70"/>
        <end position="95"/>
    </location>
</feature>
<sequence>MSGYVPQTLSVKRKRSEIPVDSLVVEHMGKRFKEGNTTSDGAAEPDEKRIKTQTQRGSFIFRRLASPHHIPLLNHAPPSSAQSSQRRTFHFSQRDPGARTANIVLIESKCTAIDGTTLPHQSSLATRPAKSEAEDSTVHASPTLSSTPPSPALLSTPRKRPGARATLPTRRLSQPTAEPPQEIVEAMERFANEVADEQASPHRQVSPSKFKPKAPKLRFKDRHPSQLAVILKKEKQQFFTSTDAQGTASNAPPHDSDAMDVDEYVYDTYILQPTLPGTDGTLPVPQGSIGYLNVDESNSAQFFADYEEEEVFSDDEDSNAEDYYGNDYPDEDLSEDDEYDRNAYKYYHGIDHDEYDLTIDEPEGFSEDEDDNTNYFPHRSGYWGKIGE</sequence>
<feature type="compositionally biased region" description="Acidic residues" evidence="2">
    <location>
        <begin position="328"/>
        <end position="337"/>
    </location>
</feature>
<dbReference type="OrthoDB" id="6255506at2759"/>
<dbReference type="EMBL" id="ML986580">
    <property type="protein sequence ID" value="KAF2270095.1"/>
    <property type="molecule type" value="Genomic_DNA"/>
</dbReference>
<proteinExistence type="inferred from homology"/>
<reference evidence="5" key="1">
    <citation type="journal article" date="2020" name="Stud. Mycol.">
        <title>101 Dothideomycetes genomes: A test case for predicting lifestyles and emergence of pathogens.</title>
        <authorList>
            <person name="Haridas S."/>
            <person name="Albert R."/>
            <person name="Binder M."/>
            <person name="Bloem J."/>
            <person name="LaButti K."/>
            <person name="Salamov A."/>
            <person name="Andreopoulos B."/>
            <person name="Baker S."/>
            <person name="Barry K."/>
            <person name="Bills G."/>
            <person name="Bluhm B."/>
            <person name="Cannon C."/>
            <person name="Castanera R."/>
            <person name="Culley D."/>
            <person name="Daum C."/>
            <person name="Ezra D."/>
            <person name="Gonzalez J."/>
            <person name="Henrissat B."/>
            <person name="Kuo A."/>
            <person name="Liang C."/>
            <person name="Lipzen A."/>
            <person name="Lutzoni F."/>
            <person name="Magnuson J."/>
            <person name="Mondo S."/>
            <person name="Nolan M."/>
            <person name="Ohm R."/>
            <person name="Pangilinan J."/>
            <person name="Park H.-J."/>
            <person name="Ramirez L."/>
            <person name="Alfaro M."/>
            <person name="Sun H."/>
            <person name="Tritt A."/>
            <person name="Yoshinaga Y."/>
            <person name="Zwiers L.-H."/>
            <person name="Turgeon B."/>
            <person name="Goodwin S."/>
            <person name="Spatafora J."/>
            <person name="Crous P."/>
            <person name="Grigoriev I."/>
        </authorList>
    </citation>
    <scope>NUCLEOTIDE SEQUENCE [LARGE SCALE GENOMIC DNA]</scope>
    <source>
        <strain evidence="5">CBS 304.66</strain>
    </source>
</reference>
<evidence type="ECO:0000313" key="4">
    <source>
        <dbReference type="EMBL" id="KAF2270095.1"/>
    </source>
</evidence>
<dbReference type="Pfam" id="PF08574">
    <property type="entry name" value="Iwr1"/>
    <property type="match status" value="1"/>
</dbReference>
<name>A0A9P4NBJ6_9PLEO</name>
<dbReference type="InterPro" id="IPR013883">
    <property type="entry name" value="TF_Iwr1_dom"/>
</dbReference>
<evidence type="ECO:0000256" key="1">
    <source>
        <dbReference type="ARBA" id="ARBA00010218"/>
    </source>
</evidence>
<dbReference type="GO" id="GO:0005737">
    <property type="term" value="C:cytoplasm"/>
    <property type="evidence" value="ECO:0007669"/>
    <property type="project" value="TreeGrafter"/>
</dbReference>
<dbReference type="Proteomes" id="UP000800093">
    <property type="component" value="Unassembled WGS sequence"/>
</dbReference>
<feature type="compositionally biased region" description="Low complexity" evidence="2">
    <location>
        <begin position="140"/>
        <end position="156"/>
    </location>
</feature>
<feature type="compositionally biased region" description="Acidic residues" evidence="2">
    <location>
        <begin position="361"/>
        <end position="372"/>
    </location>
</feature>
<comment type="similarity">
    <text evidence="1">Belongs to the IWR1/SLC7A6OS family.</text>
</comment>
<protein>
    <recommendedName>
        <fullName evidence="3">Transcription factor Iwr1 domain-containing protein</fullName>
    </recommendedName>
</protein>
<feature type="region of interest" description="Disordered" evidence="2">
    <location>
        <begin position="29"/>
        <end position="54"/>
    </location>
</feature>
<organism evidence="4 5">
    <name type="scientific">Lojkania enalia</name>
    <dbReference type="NCBI Taxonomy" id="147567"/>
    <lineage>
        <taxon>Eukaryota</taxon>
        <taxon>Fungi</taxon>
        <taxon>Dikarya</taxon>
        <taxon>Ascomycota</taxon>
        <taxon>Pezizomycotina</taxon>
        <taxon>Dothideomycetes</taxon>
        <taxon>Pleosporomycetidae</taxon>
        <taxon>Pleosporales</taxon>
        <taxon>Pleosporales incertae sedis</taxon>
        <taxon>Lojkania</taxon>
    </lineage>
</organism>
<dbReference type="AlphaFoldDB" id="A0A9P4NBJ6"/>
<feature type="compositionally biased region" description="Acidic residues" evidence="2">
    <location>
        <begin position="309"/>
        <end position="320"/>
    </location>
</feature>
<gene>
    <name evidence="4" type="ORF">CC78DRAFT_528590</name>
</gene>
<dbReference type="PANTHER" id="PTHR28063">
    <property type="entry name" value="RNA POLYMERASE II NUCLEAR LOCALIZATION PROTEIN IWR1"/>
    <property type="match status" value="1"/>
</dbReference>
<evidence type="ECO:0000259" key="3">
    <source>
        <dbReference type="Pfam" id="PF08574"/>
    </source>
</evidence>
<keyword evidence="5" id="KW-1185">Reference proteome</keyword>
<feature type="compositionally biased region" description="Polar residues" evidence="2">
    <location>
        <begin position="77"/>
        <end position="86"/>
    </location>
</feature>
<feature type="region of interest" description="Disordered" evidence="2">
    <location>
        <begin position="361"/>
        <end position="388"/>
    </location>
</feature>
<evidence type="ECO:0000256" key="2">
    <source>
        <dbReference type="SAM" id="MobiDB-lite"/>
    </source>
</evidence>
<feature type="region of interest" description="Disordered" evidence="2">
    <location>
        <begin position="116"/>
        <end position="179"/>
    </location>
</feature>
<comment type="caution">
    <text evidence="4">The sequence shown here is derived from an EMBL/GenBank/DDBJ whole genome shotgun (WGS) entry which is preliminary data.</text>
</comment>
<feature type="domain" description="Transcription factor Iwr1" evidence="3">
    <location>
        <begin position="262"/>
        <end position="332"/>
    </location>
</feature>
<dbReference type="GO" id="GO:0006606">
    <property type="term" value="P:protein import into nucleus"/>
    <property type="evidence" value="ECO:0007669"/>
    <property type="project" value="InterPro"/>
</dbReference>